<dbReference type="SUPFAM" id="SSF116726">
    <property type="entry name" value="TrkA C-terminal domain-like"/>
    <property type="match status" value="1"/>
</dbReference>
<dbReference type="PROSITE" id="PS51202">
    <property type="entry name" value="RCK_C"/>
    <property type="match status" value="1"/>
</dbReference>
<feature type="transmembrane region" description="Helical" evidence="8">
    <location>
        <begin position="535"/>
        <end position="555"/>
    </location>
</feature>
<evidence type="ECO:0000256" key="8">
    <source>
        <dbReference type="SAM" id="Phobius"/>
    </source>
</evidence>
<dbReference type="InterPro" id="IPR006512">
    <property type="entry name" value="YidE_YbjL"/>
</dbReference>
<dbReference type="EMBL" id="LNKT01000023">
    <property type="protein sequence ID" value="KYJ86585.1"/>
    <property type="molecule type" value="Genomic_DNA"/>
</dbReference>
<dbReference type="Gene3D" id="3.30.70.1450">
    <property type="entry name" value="Regulator of K+ conductance, C-terminal domain"/>
    <property type="match status" value="1"/>
</dbReference>
<feature type="transmembrane region" description="Helical" evidence="8">
    <location>
        <begin position="472"/>
        <end position="492"/>
    </location>
</feature>
<dbReference type="AlphaFoldDB" id="A0A151CGB8"/>
<dbReference type="GO" id="GO:0006813">
    <property type="term" value="P:potassium ion transport"/>
    <property type="evidence" value="ECO:0007669"/>
    <property type="project" value="InterPro"/>
</dbReference>
<sequence length="556" mass="60110">MDIAHIDQSILPFLHDHLDLSFFLVLGIGYLIGKIRFGPVSLGSVAGVLFAGLIFGYFGFKISSAAQMIGFSLFIFSVGYQAGPGFVAVLKQDGLKYFALAVVVASTGFFIAAAWAYFLSLPPGMSAGLLSGGLTSSPTLAAAQDAVQSGSVAMKEGWTQDQLIKNMSMGYAVTYIFGLVGLIMVVQYLPKFLGIDLPQEARNFNSEDEESTSLPSNVVLRTYRITDPKIETMGLDELREKYWDHRSVVKVKRDDKFYPIDENGLKVGDVIEVLGTRRYFAEKISKIAEEIVPEWKSDDVQDSAQIIVENDDVIGHTLKELAIHRRFGLMLMEIRRKGKRIEYDENTVLQKNDVVTVLGTPHQIEAMGEYMGKVERAGVETDMVTLSFGIVAGLFIGTLSVVVGGVSIGLGSAGGLLVSGLFIGFRRSIKPTFGQLPEATRWFLMEFGLLLFMVGVGMRAGSGIIGTLQQNGMTLVIAGICVTVIPIFVGYFVGRKFLNISPALIFGAITGAMTSGAALSVVIKEAKSPVPALGYTGTYAFANVLLVIAGSLIMIF</sequence>
<feature type="transmembrane region" description="Helical" evidence="8">
    <location>
        <begin position="66"/>
        <end position="90"/>
    </location>
</feature>
<dbReference type="Pfam" id="PF06826">
    <property type="entry name" value="Asp-Al_Ex"/>
    <property type="match status" value="2"/>
</dbReference>
<accession>A0A151CGB8</accession>
<dbReference type="PANTHER" id="PTHR30445">
    <property type="entry name" value="K(+)_H(+) ANTIPORTER SUBUNIT KHTT"/>
    <property type="match status" value="1"/>
</dbReference>
<comment type="subcellular location">
    <subcellularLocation>
        <location evidence="1">Cell membrane</location>
        <topology evidence="1">Multi-pass membrane protein</topology>
    </subcellularLocation>
</comment>
<dbReference type="Proteomes" id="UP000075359">
    <property type="component" value="Unassembled WGS sequence"/>
</dbReference>
<keyword evidence="6 8" id="KW-1133">Transmembrane helix</keyword>
<protein>
    <recommendedName>
        <fullName evidence="9">RCK C-terminal domain-containing protein</fullName>
    </recommendedName>
</protein>
<dbReference type="InterPro" id="IPR050144">
    <property type="entry name" value="AAE_transporter"/>
</dbReference>
<dbReference type="InterPro" id="IPR006037">
    <property type="entry name" value="RCK_C"/>
</dbReference>
<keyword evidence="11" id="KW-1185">Reference proteome</keyword>
<evidence type="ECO:0000256" key="1">
    <source>
        <dbReference type="ARBA" id="ARBA00004651"/>
    </source>
</evidence>
<evidence type="ECO:0000256" key="6">
    <source>
        <dbReference type="ARBA" id="ARBA00022989"/>
    </source>
</evidence>
<keyword evidence="7 8" id="KW-0472">Membrane</keyword>
<dbReference type="NCBIfam" id="TIGR01625">
    <property type="entry name" value="YidE_YbjL_dupl"/>
    <property type="match status" value="2"/>
</dbReference>
<feature type="transmembrane region" description="Helical" evidence="8">
    <location>
        <begin position="383"/>
        <end position="402"/>
    </location>
</feature>
<keyword evidence="3" id="KW-0813">Transport</keyword>
<feature type="transmembrane region" description="Helical" evidence="8">
    <location>
        <begin position="408"/>
        <end position="426"/>
    </location>
</feature>
<feature type="transmembrane region" description="Helical" evidence="8">
    <location>
        <begin position="447"/>
        <end position="466"/>
    </location>
</feature>
<dbReference type="GO" id="GO:0005886">
    <property type="term" value="C:plasma membrane"/>
    <property type="evidence" value="ECO:0007669"/>
    <property type="project" value="UniProtKB-SubCell"/>
</dbReference>
<gene>
    <name evidence="10" type="ORF">AS592_07230</name>
</gene>
<evidence type="ECO:0000256" key="3">
    <source>
        <dbReference type="ARBA" id="ARBA00022448"/>
    </source>
</evidence>
<dbReference type="PANTHER" id="PTHR30445:SF8">
    <property type="entry name" value="K(+)_H(+) ANTIPORTER SUBUNIT KHTT"/>
    <property type="match status" value="1"/>
</dbReference>
<dbReference type="InterPro" id="IPR036721">
    <property type="entry name" value="RCK_C_sf"/>
</dbReference>
<name>A0A151CGB8_9BACT</name>
<organism evidence="10 11">
    <name type="scientific">Sulfurovum riftiae</name>
    <dbReference type="NCBI Taxonomy" id="1630136"/>
    <lineage>
        <taxon>Bacteria</taxon>
        <taxon>Pseudomonadati</taxon>
        <taxon>Campylobacterota</taxon>
        <taxon>Epsilonproteobacteria</taxon>
        <taxon>Campylobacterales</taxon>
        <taxon>Sulfurovaceae</taxon>
        <taxon>Sulfurovum</taxon>
    </lineage>
</organism>
<evidence type="ECO:0000256" key="2">
    <source>
        <dbReference type="ARBA" id="ARBA00009854"/>
    </source>
</evidence>
<evidence type="ECO:0000256" key="7">
    <source>
        <dbReference type="ARBA" id="ARBA00023136"/>
    </source>
</evidence>
<evidence type="ECO:0000256" key="4">
    <source>
        <dbReference type="ARBA" id="ARBA00022475"/>
    </source>
</evidence>
<dbReference type="STRING" id="1630136.AS592_07230"/>
<feature type="domain" description="RCK C-terminal" evidence="9">
    <location>
        <begin position="289"/>
        <end position="373"/>
    </location>
</feature>
<feature type="transmembrane region" description="Helical" evidence="8">
    <location>
        <begin position="504"/>
        <end position="523"/>
    </location>
</feature>
<keyword evidence="4" id="KW-1003">Cell membrane</keyword>
<comment type="similarity">
    <text evidence="2">Belongs to the AAE transporter (TC 2.A.81) family.</text>
</comment>
<evidence type="ECO:0000259" key="9">
    <source>
        <dbReference type="PROSITE" id="PS51202"/>
    </source>
</evidence>
<feature type="transmembrane region" description="Helical" evidence="8">
    <location>
        <begin position="169"/>
        <end position="189"/>
    </location>
</feature>
<comment type="caution">
    <text evidence="10">The sequence shown here is derived from an EMBL/GenBank/DDBJ whole genome shotgun (WGS) entry which is preliminary data.</text>
</comment>
<dbReference type="OrthoDB" id="9155749at2"/>
<evidence type="ECO:0000256" key="5">
    <source>
        <dbReference type="ARBA" id="ARBA00022692"/>
    </source>
</evidence>
<feature type="transmembrane region" description="Helical" evidence="8">
    <location>
        <begin position="40"/>
        <end position="60"/>
    </location>
</feature>
<dbReference type="RefSeq" id="WP_067330930.1">
    <property type="nucleotide sequence ID" value="NZ_LNKT01000023.1"/>
</dbReference>
<dbReference type="GO" id="GO:0008324">
    <property type="term" value="F:monoatomic cation transmembrane transporter activity"/>
    <property type="evidence" value="ECO:0007669"/>
    <property type="project" value="InterPro"/>
</dbReference>
<dbReference type="Pfam" id="PF02080">
    <property type="entry name" value="TrkA_C"/>
    <property type="match status" value="1"/>
</dbReference>
<evidence type="ECO:0000313" key="11">
    <source>
        <dbReference type="Proteomes" id="UP000075359"/>
    </source>
</evidence>
<proteinExistence type="inferred from homology"/>
<feature type="transmembrane region" description="Helical" evidence="8">
    <location>
        <begin position="17"/>
        <end position="33"/>
    </location>
</feature>
<reference evidence="10 11" key="1">
    <citation type="submission" date="2015-11" db="EMBL/GenBank/DDBJ databases">
        <title>Draft genome of Sulfurovum riftiae 1812E, a member of the Epsilonproteobacteria isolated from the tube of the deep-sea hydrothermal vent tubewom Riftia pachyptila.</title>
        <authorList>
            <person name="Vetriani C."/>
            <person name="Giovannelli D."/>
        </authorList>
    </citation>
    <scope>NUCLEOTIDE SEQUENCE [LARGE SCALE GENOMIC DNA]</scope>
    <source>
        <strain evidence="10 11">1812E</strain>
    </source>
</reference>
<keyword evidence="5 8" id="KW-0812">Transmembrane</keyword>
<evidence type="ECO:0000313" key="10">
    <source>
        <dbReference type="EMBL" id="KYJ86585.1"/>
    </source>
</evidence>
<feature type="transmembrane region" description="Helical" evidence="8">
    <location>
        <begin position="97"/>
        <end position="118"/>
    </location>
</feature>